<name>A0A5B7FGA7_PORTR</name>
<accession>A0A5B7FGA7</accession>
<evidence type="ECO:0000313" key="2">
    <source>
        <dbReference type="EMBL" id="MPC44396.1"/>
    </source>
</evidence>
<keyword evidence="3" id="KW-1185">Reference proteome</keyword>
<dbReference type="EMBL" id="VSRR010006265">
    <property type="protein sequence ID" value="MPC44396.1"/>
    <property type="molecule type" value="Genomic_DNA"/>
</dbReference>
<dbReference type="AlphaFoldDB" id="A0A5B7FGA7"/>
<evidence type="ECO:0000313" key="3">
    <source>
        <dbReference type="Proteomes" id="UP000324222"/>
    </source>
</evidence>
<sequence length="85" mass="9163">MVAMAELRTQMSVHLFAQLCPAYEYVWQIPIGAGRVSPQQSHEAGEWRELATSAPARTKVGKLGGRMGVVGPTEESNAVAPAVQR</sequence>
<protein>
    <submittedName>
        <fullName evidence="2">Uncharacterized protein</fullName>
    </submittedName>
</protein>
<evidence type="ECO:0000256" key="1">
    <source>
        <dbReference type="SAM" id="MobiDB-lite"/>
    </source>
</evidence>
<organism evidence="2 3">
    <name type="scientific">Portunus trituberculatus</name>
    <name type="common">Swimming crab</name>
    <name type="synonym">Neptunus trituberculatus</name>
    <dbReference type="NCBI Taxonomy" id="210409"/>
    <lineage>
        <taxon>Eukaryota</taxon>
        <taxon>Metazoa</taxon>
        <taxon>Ecdysozoa</taxon>
        <taxon>Arthropoda</taxon>
        <taxon>Crustacea</taxon>
        <taxon>Multicrustacea</taxon>
        <taxon>Malacostraca</taxon>
        <taxon>Eumalacostraca</taxon>
        <taxon>Eucarida</taxon>
        <taxon>Decapoda</taxon>
        <taxon>Pleocyemata</taxon>
        <taxon>Brachyura</taxon>
        <taxon>Eubrachyura</taxon>
        <taxon>Portunoidea</taxon>
        <taxon>Portunidae</taxon>
        <taxon>Portuninae</taxon>
        <taxon>Portunus</taxon>
    </lineage>
</organism>
<reference evidence="2 3" key="1">
    <citation type="submission" date="2019-05" db="EMBL/GenBank/DDBJ databases">
        <title>Another draft genome of Portunus trituberculatus and its Hox gene families provides insights of decapod evolution.</title>
        <authorList>
            <person name="Jeong J.-H."/>
            <person name="Song I."/>
            <person name="Kim S."/>
            <person name="Choi T."/>
            <person name="Kim D."/>
            <person name="Ryu S."/>
            <person name="Kim W."/>
        </authorList>
    </citation>
    <scope>NUCLEOTIDE SEQUENCE [LARGE SCALE GENOMIC DNA]</scope>
    <source>
        <tissue evidence="2">Muscle</tissue>
    </source>
</reference>
<comment type="caution">
    <text evidence="2">The sequence shown here is derived from an EMBL/GenBank/DDBJ whole genome shotgun (WGS) entry which is preliminary data.</text>
</comment>
<dbReference type="Proteomes" id="UP000324222">
    <property type="component" value="Unassembled WGS sequence"/>
</dbReference>
<feature type="region of interest" description="Disordered" evidence="1">
    <location>
        <begin position="62"/>
        <end position="85"/>
    </location>
</feature>
<gene>
    <name evidence="2" type="ORF">E2C01_038068</name>
</gene>
<proteinExistence type="predicted"/>